<evidence type="ECO:0000313" key="5">
    <source>
        <dbReference type="Proteomes" id="UP000601435"/>
    </source>
</evidence>
<dbReference type="AlphaFoldDB" id="A0A812W680"/>
<evidence type="ECO:0000256" key="1">
    <source>
        <dbReference type="ARBA" id="ARBA00023157"/>
    </source>
</evidence>
<organism evidence="4 5">
    <name type="scientific">Symbiodinium necroappetens</name>
    <dbReference type="NCBI Taxonomy" id="1628268"/>
    <lineage>
        <taxon>Eukaryota</taxon>
        <taxon>Sar</taxon>
        <taxon>Alveolata</taxon>
        <taxon>Dinophyceae</taxon>
        <taxon>Suessiales</taxon>
        <taxon>Symbiodiniaceae</taxon>
        <taxon>Symbiodinium</taxon>
    </lineage>
</organism>
<proteinExistence type="predicted"/>
<dbReference type="OrthoDB" id="9982049at2759"/>
<keyword evidence="2" id="KW-0732">Signal</keyword>
<dbReference type="Proteomes" id="UP000601435">
    <property type="component" value="Unassembled WGS sequence"/>
</dbReference>
<dbReference type="PANTHER" id="PTHR11675:SF119">
    <property type="entry name" value="POLYPEPTIDE N-ACETYLGALACTOSAMINYLTRANSFERASE 2"/>
    <property type="match status" value="1"/>
</dbReference>
<evidence type="ECO:0000313" key="4">
    <source>
        <dbReference type="EMBL" id="CAE7661044.1"/>
    </source>
</evidence>
<dbReference type="Pfam" id="PF00535">
    <property type="entry name" value="Glycos_transf_2"/>
    <property type="match status" value="1"/>
</dbReference>
<dbReference type="GO" id="GO:0005794">
    <property type="term" value="C:Golgi apparatus"/>
    <property type="evidence" value="ECO:0007669"/>
    <property type="project" value="TreeGrafter"/>
</dbReference>
<dbReference type="PANTHER" id="PTHR11675">
    <property type="entry name" value="N-ACETYLGALACTOSAMINYLTRANSFERASE"/>
    <property type="match status" value="1"/>
</dbReference>
<dbReference type="SUPFAM" id="SSF53448">
    <property type="entry name" value="Nucleotide-diphospho-sugar transferases"/>
    <property type="match status" value="1"/>
</dbReference>
<sequence>MFSAYLCALSLVVSETADMSRGFPYPPDTRPVGCRKYKRKDFANHTVSIIIPWLAEKWEHMEGTMKAILHFTPDELVDEYIWISDGNADPKEKELKALSSKVRVFAFPERKGLMLAKMKGVEMATAPVIVFLEAHVIPNKHWLQHILHRVVVNPKALAMPTLDQIPQENWHLYHPMPPGHWRYEWNFNLVYTNPGNVIRNDKPDPYDSPGTSGGIFAMRKDWFQQLGLFDAGMREWGGDHMELTMKVWRCGGRIEIVPCSR</sequence>
<keyword evidence="1" id="KW-1015">Disulfide bond</keyword>
<dbReference type="GO" id="GO:0004653">
    <property type="term" value="F:polypeptide N-acetylgalactosaminyltransferase activity"/>
    <property type="evidence" value="ECO:0007669"/>
    <property type="project" value="TreeGrafter"/>
</dbReference>
<evidence type="ECO:0000256" key="2">
    <source>
        <dbReference type="SAM" id="SignalP"/>
    </source>
</evidence>
<feature type="chain" id="PRO_5033047087" evidence="2">
    <location>
        <begin position="23"/>
        <end position="261"/>
    </location>
</feature>
<name>A0A812W680_9DINO</name>
<dbReference type="EMBL" id="CAJNJA010031814">
    <property type="protein sequence ID" value="CAE7661044.1"/>
    <property type="molecule type" value="Genomic_DNA"/>
</dbReference>
<feature type="signal peptide" evidence="2">
    <location>
        <begin position="1"/>
        <end position="22"/>
    </location>
</feature>
<dbReference type="InterPro" id="IPR029044">
    <property type="entry name" value="Nucleotide-diphossugar_trans"/>
</dbReference>
<keyword evidence="5" id="KW-1185">Reference proteome</keyword>
<dbReference type="GO" id="GO:0006493">
    <property type="term" value="P:protein O-linked glycosylation"/>
    <property type="evidence" value="ECO:0007669"/>
    <property type="project" value="TreeGrafter"/>
</dbReference>
<dbReference type="Gene3D" id="3.90.550.10">
    <property type="entry name" value="Spore Coat Polysaccharide Biosynthesis Protein SpsA, Chain A"/>
    <property type="match status" value="1"/>
</dbReference>
<evidence type="ECO:0000259" key="3">
    <source>
        <dbReference type="Pfam" id="PF00535"/>
    </source>
</evidence>
<feature type="domain" description="Glycosyltransferase 2-like" evidence="3">
    <location>
        <begin position="48"/>
        <end position="226"/>
    </location>
</feature>
<dbReference type="InterPro" id="IPR001173">
    <property type="entry name" value="Glyco_trans_2-like"/>
</dbReference>
<feature type="non-terminal residue" evidence="4">
    <location>
        <position position="261"/>
    </location>
</feature>
<comment type="caution">
    <text evidence="4">The sequence shown here is derived from an EMBL/GenBank/DDBJ whole genome shotgun (WGS) entry which is preliminary data.</text>
</comment>
<protein>
    <submittedName>
        <fullName evidence="4">Gly-4 protein</fullName>
    </submittedName>
</protein>
<reference evidence="4" key="1">
    <citation type="submission" date="2021-02" db="EMBL/GenBank/DDBJ databases">
        <authorList>
            <person name="Dougan E. K."/>
            <person name="Rhodes N."/>
            <person name="Thang M."/>
            <person name="Chan C."/>
        </authorList>
    </citation>
    <scope>NUCLEOTIDE SEQUENCE</scope>
</reference>
<accession>A0A812W680</accession>
<gene>
    <name evidence="4" type="primary">gly-4</name>
    <name evidence="4" type="ORF">SNEC2469_LOCUS18782</name>
</gene>